<keyword evidence="2" id="KW-0489">Methyltransferase</keyword>
<dbReference type="InterPro" id="IPR029063">
    <property type="entry name" value="SAM-dependent_MTases_sf"/>
</dbReference>
<dbReference type="AlphaFoldDB" id="A0A923T7B7"/>
<dbReference type="Gene3D" id="3.40.50.150">
    <property type="entry name" value="Vaccinia Virus protein VP39"/>
    <property type="match status" value="1"/>
</dbReference>
<organism evidence="2 3">
    <name type="scientific">Neolewinella lacunae</name>
    <dbReference type="NCBI Taxonomy" id="1517758"/>
    <lineage>
        <taxon>Bacteria</taxon>
        <taxon>Pseudomonadati</taxon>
        <taxon>Bacteroidota</taxon>
        <taxon>Saprospiria</taxon>
        <taxon>Saprospirales</taxon>
        <taxon>Lewinellaceae</taxon>
        <taxon>Neolewinella</taxon>
    </lineage>
</organism>
<evidence type="ECO:0000313" key="2">
    <source>
        <dbReference type="EMBL" id="MBC6994330.1"/>
    </source>
</evidence>
<name>A0A923T7B7_9BACT</name>
<dbReference type="RefSeq" id="WP_187466410.1">
    <property type="nucleotide sequence ID" value="NZ_JACSIT010000097.1"/>
</dbReference>
<comment type="caution">
    <text evidence="2">The sequence shown here is derived from an EMBL/GenBank/DDBJ whole genome shotgun (WGS) entry which is preliminary data.</text>
</comment>
<dbReference type="SUPFAM" id="SSF53335">
    <property type="entry name" value="S-adenosyl-L-methionine-dependent methyltransferases"/>
    <property type="match status" value="1"/>
</dbReference>
<feature type="transmembrane region" description="Helical" evidence="1">
    <location>
        <begin position="21"/>
        <end position="40"/>
    </location>
</feature>
<dbReference type="Proteomes" id="UP000650081">
    <property type="component" value="Unassembled WGS sequence"/>
</dbReference>
<gene>
    <name evidence="2" type="ORF">H9S92_09160</name>
</gene>
<evidence type="ECO:0000256" key="1">
    <source>
        <dbReference type="SAM" id="Phobius"/>
    </source>
</evidence>
<keyword evidence="1" id="KW-1133">Transmembrane helix</keyword>
<reference evidence="2" key="1">
    <citation type="submission" date="2020-08" db="EMBL/GenBank/DDBJ databases">
        <title>Lewinella bacteria from marine environments.</title>
        <authorList>
            <person name="Zhong Y."/>
        </authorList>
    </citation>
    <scope>NUCLEOTIDE SEQUENCE</scope>
    <source>
        <strain evidence="2">KCTC 42187</strain>
    </source>
</reference>
<dbReference type="EMBL" id="JACSIT010000097">
    <property type="protein sequence ID" value="MBC6994330.1"/>
    <property type="molecule type" value="Genomic_DNA"/>
</dbReference>
<proteinExistence type="predicted"/>
<keyword evidence="3" id="KW-1185">Reference proteome</keyword>
<protein>
    <submittedName>
        <fullName evidence="2">Methyltransferase</fullName>
    </submittedName>
</protein>
<dbReference type="GO" id="GO:0008168">
    <property type="term" value="F:methyltransferase activity"/>
    <property type="evidence" value="ECO:0007669"/>
    <property type="project" value="UniProtKB-KW"/>
</dbReference>
<sequence length="248" mass="27556">METLRRHGQGVRNIVRFNWHFYLLALLGIAGGLAFGHWLGGGWTTLAWAIALVLLSTIVVSLLVSWYVYDLSGLYALDWLDGLGIPAAGIILNVHAGFDETSALLARKFPAATIQVLDFYDPAVHTEVSIRRARRAYPPYPGTVAVRSGNLPLPTASVGAVLVLLSAHEIRQPEERVLFFRELRRVAAPGAPLLVLEHRRDLANALAYTFGVFHFLAPSAWQETFRGAGLKVKHSRQLFTFLHLYQLH</sequence>
<feature type="transmembrane region" description="Helical" evidence="1">
    <location>
        <begin position="46"/>
        <end position="69"/>
    </location>
</feature>
<keyword evidence="1" id="KW-0812">Transmembrane</keyword>
<keyword evidence="2" id="KW-0808">Transferase</keyword>
<keyword evidence="1" id="KW-0472">Membrane</keyword>
<accession>A0A923T7B7</accession>
<evidence type="ECO:0000313" key="3">
    <source>
        <dbReference type="Proteomes" id="UP000650081"/>
    </source>
</evidence>
<dbReference type="GO" id="GO:0032259">
    <property type="term" value="P:methylation"/>
    <property type="evidence" value="ECO:0007669"/>
    <property type="project" value="UniProtKB-KW"/>
</dbReference>